<dbReference type="AlphaFoldDB" id="A0A7C9TPZ8"/>
<dbReference type="PANTHER" id="PTHR33990">
    <property type="entry name" value="PROTEIN YJDN-RELATED"/>
    <property type="match status" value="1"/>
</dbReference>
<dbReference type="CDD" id="cd06588">
    <property type="entry name" value="PhnB_like"/>
    <property type="match status" value="1"/>
</dbReference>
<proteinExistence type="predicted"/>
<dbReference type="PIRSF" id="PIRSF021700">
    <property type="entry name" value="3_dmu_93_MTrfase"/>
    <property type="match status" value="1"/>
</dbReference>
<name>A0A7C9TPZ8_9MICO</name>
<evidence type="ECO:0000259" key="1">
    <source>
        <dbReference type="Pfam" id="PF06983"/>
    </source>
</evidence>
<accession>A0A7C9TPZ8</accession>
<dbReference type="EMBL" id="JAAGWZ010000001">
    <property type="protein sequence ID" value="NEM89963.1"/>
    <property type="molecule type" value="Genomic_DNA"/>
</dbReference>
<dbReference type="InterPro" id="IPR009725">
    <property type="entry name" value="3_dmu_93_MTrfase"/>
</dbReference>
<comment type="caution">
    <text evidence="2">The sequence shown here is derived from an EMBL/GenBank/DDBJ whole genome shotgun (WGS) entry which is preliminary data.</text>
</comment>
<dbReference type="PANTHER" id="PTHR33990:SF2">
    <property type="entry name" value="PHNB-LIKE DOMAIN-CONTAINING PROTEIN"/>
    <property type="match status" value="1"/>
</dbReference>
<keyword evidence="3" id="KW-1185">Reference proteome</keyword>
<reference evidence="2 3" key="1">
    <citation type="journal article" date="2014" name="Int. J. Syst. Evol. Microbiol.">
        <title>Description of Galbitalea soli gen. nov., sp. nov., and Frondihabitans sucicola sp. nov.</title>
        <authorList>
            <person name="Kim S.J."/>
            <person name="Lim J.M."/>
            <person name="Ahn J.H."/>
            <person name="Weon H.Y."/>
            <person name="Hamada M."/>
            <person name="Suzuki K."/>
            <person name="Ahn T.Y."/>
            <person name="Kwon S.W."/>
        </authorList>
    </citation>
    <scope>NUCLEOTIDE SEQUENCE [LARGE SCALE GENOMIC DNA]</scope>
    <source>
        <strain evidence="2 3">NBRC 108727</strain>
    </source>
</reference>
<evidence type="ECO:0000313" key="2">
    <source>
        <dbReference type="EMBL" id="NEM89963.1"/>
    </source>
</evidence>
<evidence type="ECO:0000313" key="3">
    <source>
        <dbReference type="Proteomes" id="UP000479756"/>
    </source>
</evidence>
<dbReference type="Pfam" id="PF06983">
    <property type="entry name" value="3-dmu-9_3-mt"/>
    <property type="match status" value="1"/>
</dbReference>
<feature type="domain" description="PhnB-like" evidence="1">
    <location>
        <begin position="2"/>
        <end position="110"/>
    </location>
</feature>
<dbReference type="InterPro" id="IPR029068">
    <property type="entry name" value="Glyas_Bleomycin-R_OHBP_Dase"/>
</dbReference>
<gene>
    <name evidence="2" type="ORF">G3T37_01175</name>
</gene>
<dbReference type="RefSeq" id="WP_163471651.1">
    <property type="nucleotide sequence ID" value="NZ_JAAGWZ010000001.1"/>
</dbReference>
<protein>
    <submittedName>
        <fullName evidence="2">VOC family protein</fullName>
    </submittedName>
</protein>
<sequence>MQRIIPFLWFDDQAVEAATFYTEVFPNSSVTGIMGPADAPMGVDFVLDGLRCRALNGGPVFSLTEAFSMWVTAETQEEIDYYWSSLTAGGGEESQCGWLKDRFGLSWQIVPPILEQLLADPDPGASGRVMQAMLGMRKLVIADLLAARDAA</sequence>
<dbReference type="Gene3D" id="3.10.180.10">
    <property type="entry name" value="2,3-Dihydroxybiphenyl 1,2-Dioxygenase, domain 1"/>
    <property type="match status" value="1"/>
</dbReference>
<dbReference type="Proteomes" id="UP000479756">
    <property type="component" value="Unassembled WGS sequence"/>
</dbReference>
<organism evidence="2 3">
    <name type="scientific">Galbitalea soli</name>
    <dbReference type="NCBI Taxonomy" id="1268042"/>
    <lineage>
        <taxon>Bacteria</taxon>
        <taxon>Bacillati</taxon>
        <taxon>Actinomycetota</taxon>
        <taxon>Actinomycetes</taxon>
        <taxon>Micrococcales</taxon>
        <taxon>Microbacteriaceae</taxon>
        <taxon>Galbitalea</taxon>
    </lineage>
</organism>
<dbReference type="SUPFAM" id="SSF54593">
    <property type="entry name" value="Glyoxalase/Bleomycin resistance protein/Dihydroxybiphenyl dioxygenase"/>
    <property type="match status" value="1"/>
</dbReference>
<dbReference type="InterPro" id="IPR028973">
    <property type="entry name" value="PhnB-like"/>
</dbReference>